<accession>A0AAX3BBN4</accession>
<feature type="compositionally biased region" description="Basic and acidic residues" evidence="1">
    <location>
        <begin position="289"/>
        <end position="300"/>
    </location>
</feature>
<gene>
    <name evidence="2" type="ORF">KDW03_08845</name>
</gene>
<dbReference type="RefSeq" id="WP_271434723.1">
    <property type="nucleotide sequence ID" value="NZ_CP073355.1"/>
</dbReference>
<dbReference type="EMBL" id="CP073355">
    <property type="protein sequence ID" value="URA09589.1"/>
    <property type="molecule type" value="Genomic_DNA"/>
</dbReference>
<dbReference type="AlphaFoldDB" id="A0AAX3BBN4"/>
<feature type="compositionally biased region" description="Basic and acidic residues" evidence="1">
    <location>
        <begin position="270"/>
        <end position="282"/>
    </location>
</feature>
<feature type="region of interest" description="Disordered" evidence="1">
    <location>
        <begin position="253"/>
        <end position="302"/>
    </location>
</feature>
<protein>
    <submittedName>
        <fullName evidence="2">Uncharacterized protein</fullName>
    </submittedName>
</protein>
<sequence>MKKIIFGVGMVFFLIDSDLALDVDKEELSKNARRVEFVNYTGPYRSPQGMEDLRAIGETLALIRETNKQIFYPDMRYSVIRAVDTVETEKLDADIVELHRDSRIFHVKYIQALLSFYLGKTFRYDPKENDTIAWFIVYYNATHRGDMGFFSSRYKGVVLRFLSSSKVGLARRYTDWPGKTQIVIPLSQNPLNQALRLDTLALGDEKTIETLRKEPDKGIEERKELLEMQKEQIASDEKVIQQAKEEISQEKKEIAKQKEETTQKETTLQQKEKEVAQKKQEEATLPPGPEKEKAKQEIAQKETAVAQEKKALEQQKQEVAQKEAQVVTQEKKVAEAEKKLEQEKQQVAKQEEQLKQDETETSRTTPEALAKKEQELAQRETNIIKQEETLREGFVPDIKGGKLYYLKINGYYTDGHYSNEMLIIDPVKRSVLTSSPYKSIGGHKFDFSSEGIVVIGFEPLAGSGTKATRSDGRDVLVGYEGPRPENYVLVMLNETNLGVRYKGSDTIFWRSFVEVRGESIYVIIPEKDKYYLSRFDLLFKKQAQTKEPVDPNTFISFFGDEVFVNSTTKEVLVLDKESLEVKERIKP</sequence>
<keyword evidence="3" id="KW-1185">Reference proteome</keyword>
<name>A0AAX3BBN4_9SPIR</name>
<dbReference type="InterPro" id="IPR007926">
    <property type="entry name" value="Borrelia_P83"/>
</dbReference>
<reference evidence="2" key="2">
    <citation type="submission" date="2022-06" db="EMBL/GenBank/DDBJ databases">
        <title>Thermospira aquatica gen. nov., sp. nov.</title>
        <authorList>
            <person name="Ben Ali Gam Z."/>
            <person name="Labat M."/>
        </authorList>
    </citation>
    <scope>NUCLEOTIDE SEQUENCE</scope>
    <source>
        <strain evidence="2">F1F22</strain>
    </source>
</reference>
<evidence type="ECO:0000313" key="3">
    <source>
        <dbReference type="Proteomes" id="UP001056539"/>
    </source>
</evidence>
<dbReference type="KEGG" id="taqu:KDW03_08845"/>
<evidence type="ECO:0000256" key="1">
    <source>
        <dbReference type="SAM" id="MobiDB-lite"/>
    </source>
</evidence>
<organism evidence="2 3">
    <name type="scientific">Thermospira aquatica</name>
    <dbReference type="NCBI Taxonomy" id="2828656"/>
    <lineage>
        <taxon>Bacteria</taxon>
        <taxon>Pseudomonadati</taxon>
        <taxon>Spirochaetota</taxon>
        <taxon>Spirochaetia</taxon>
        <taxon>Brevinematales</taxon>
        <taxon>Thermospiraceae</taxon>
        <taxon>Thermospira</taxon>
    </lineage>
</organism>
<dbReference type="Proteomes" id="UP001056539">
    <property type="component" value="Chromosome"/>
</dbReference>
<feature type="compositionally biased region" description="Basic and acidic residues" evidence="1">
    <location>
        <begin position="344"/>
        <end position="361"/>
    </location>
</feature>
<proteinExistence type="predicted"/>
<dbReference type="Pfam" id="PF05262">
    <property type="entry name" value="Borrelia_P83"/>
    <property type="match status" value="1"/>
</dbReference>
<reference evidence="2" key="1">
    <citation type="submission" date="2021-04" db="EMBL/GenBank/DDBJ databases">
        <authorList>
            <person name="Postec A."/>
        </authorList>
    </citation>
    <scope>NUCLEOTIDE SEQUENCE</scope>
    <source>
        <strain evidence="2">F1F22</strain>
    </source>
</reference>
<feature type="region of interest" description="Disordered" evidence="1">
    <location>
        <begin position="344"/>
        <end position="370"/>
    </location>
</feature>
<feature type="compositionally biased region" description="Basic and acidic residues" evidence="1">
    <location>
        <begin position="253"/>
        <end position="263"/>
    </location>
</feature>
<evidence type="ECO:0000313" key="2">
    <source>
        <dbReference type="EMBL" id="URA09589.1"/>
    </source>
</evidence>